<dbReference type="Proteomes" id="UP000237000">
    <property type="component" value="Unassembled WGS sequence"/>
</dbReference>
<evidence type="ECO:0000313" key="2">
    <source>
        <dbReference type="EMBL" id="PON98384.1"/>
    </source>
</evidence>
<name>A0A2P5FKT8_TREOI</name>
<organism evidence="2 3">
    <name type="scientific">Trema orientale</name>
    <name type="common">Charcoal tree</name>
    <name type="synonym">Celtis orientalis</name>
    <dbReference type="NCBI Taxonomy" id="63057"/>
    <lineage>
        <taxon>Eukaryota</taxon>
        <taxon>Viridiplantae</taxon>
        <taxon>Streptophyta</taxon>
        <taxon>Embryophyta</taxon>
        <taxon>Tracheophyta</taxon>
        <taxon>Spermatophyta</taxon>
        <taxon>Magnoliopsida</taxon>
        <taxon>eudicotyledons</taxon>
        <taxon>Gunneridae</taxon>
        <taxon>Pentapetalae</taxon>
        <taxon>rosids</taxon>
        <taxon>fabids</taxon>
        <taxon>Rosales</taxon>
        <taxon>Cannabaceae</taxon>
        <taxon>Trema</taxon>
    </lineage>
</organism>
<protein>
    <submittedName>
        <fullName evidence="2">Uncharacterized protein</fullName>
    </submittedName>
</protein>
<dbReference type="AlphaFoldDB" id="A0A2P5FKT8"/>
<feature type="region of interest" description="Disordered" evidence="1">
    <location>
        <begin position="29"/>
        <end position="68"/>
    </location>
</feature>
<evidence type="ECO:0000313" key="3">
    <source>
        <dbReference type="Proteomes" id="UP000237000"/>
    </source>
</evidence>
<dbReference type="InParanoid" id="A0A2P5FKT8"/>
<sequence length="68" mass="7245">MCVGAAGGGVVLLDDVSGPRNMIGLTFGQPGHVPHHSHQPRVSCKNVGEEEGSELQRLALMEEDNHSR</sequence>
<keyword evidence="3" id="KW-1185">Reference proteome</keyword>
<gene>
    <name evidence="2" type="ORF">TorRG33x02_059590</name>
</gene>
<dbReference type="OrthoDB" id="10314362at2759"/>
<proteinExistence type="predicted"/>
<reference evidence="3" key="1">
    <citation type="submission" date="2016-06" db="EMBL/GenBank/DDBJ databases">
        <title>Parallel loss of symbiosis genes in relatives of nitrogen-fixing non-legume Parasponia.</title>
        <authorList>
            <person name="Van Velzen R."/>
            <person name="Holmer R."/>
            <person name="Bu F."/>
            <person name="Rutten L."/>
            <person name="Van Zeijl A."/>
            <person name="Liu W."/>
            <person name="Santuari L."/>
            <person name="Cao Q."/>
            <person name="Sharma T."/>
            <person name="Shen D."/>
            <person name="Roswanjaya Y."/>
            <person name="Wardhani T."/>
            <person name="Kalhor M.S."/>
            <person name="Jansen J."/>
            <person name="Van den Hoogen J."/>
            <person name="Gungor B."/>
            <person name="Hartog M."/>
            <person name="Hontelez J."/>
            <person name="Verver J."/>
            <person name="Yang W.-C."/>
            <person name="Schijlen E."/>
            <person name="Repin R."/>
            <person name="Schilthuizen M."/>
            <person name="Schranz E."/>
            <person name="Heidstra R."/>
            <person name="Miyata K."/>
            <person name="Fedorova E."/>
            <person name="Kohlen W."/>
            <person name="Bisseling T."/>
            <person name="Smit S."/>
            <person name="Geurts R."/>
        </authorList>
    </citation>
    <scope>NUCLEOTIDE SEQUENCE [LARGE SCALE GENOMIC DNA]</scope>
    <source>
        <strain evidence="3">cv. RG33-2</strain>
    </source>
</reference>
<dbReference type="EMBL" id="JXTC01000025">
    <property type="protein sequence ID" value="PON98384.1"/>
    <property type="molecule type" value="Genomic_DNA"/>
</dbReference>
<comment type="caution">
    <text evidence="2">The sequence shown here is derived from an EMBL/GenBank/DDBJ whole genome shotgun (WGS) entry which is preliminary data.</text>
</comment>
<accession>A0A2P5FKT8</accession>
<evidence type="ECO:0000256" key="1">
    <source>
        <dbReference type="SAM" id="MobiDB-lite"/>
    </source>
</evidence>